<dbReference type="PROSITE" id="PS51257">
    <property type="entry name" value="PROKAR_LIPOPROTEIN"/>
    <property type="match status" value="1"/>
</dbReference>
<organism evidence="1 2">
    <name type="scientific">Formosa undariae</name>
    <dbReference type="NCBI Taxonomy" id="1325436"/>
    <lineage>
        <taxon>Bacteria</taxon>
        <taxon>Pseudomonadati</taxon>
        <taxon>Bacteroidota</taxon>
        <taxon>Flavobacteriia</taxon>
        <taxon>Flavobacteriales</taxon>
        <taxon>Flavobacteriaceae</taxon>
        <taxon>Formosa</taxon>
    </lineage>
</organism>
<accession>A0ABV5EX93</accession>
<dbReference type="EMBL" id="JBHMEZ010000001">
    <property type="protein sequence ID" value="MFB9051811.1"/>
    <property type="molecule type" value="Genomic_DNA"/>
</dbReference>
<name>A0ABV5EX93_9FLAO</name>
<gene>
    <name evidence="1" type="ORF">ACFFVB_01855</name>
</gene>
<evidence type="ECO:0000313" key="2">
    <source>
        <dbReference type="Proteomes" id="UP001589605"/>
    </source>
</evidence>
<evidence type="ECO:0008006" key="3">
    <source>
        <dbReference type="Google" id="ProtNLM"/>
    </source>
</evidence>
<dbReference type="Proteomes" id="UP001589605">
    <property type="component" value="Unassembled WGS sequence"/>
</dbReference>
<protein>
    <recommendedName>
        <fullName evidence="3">Lipoprotein</fullName>
    </recommendedName>
</protein>
<evidence type="ECO:0000313" key="1">
    <source>
        <dbReference type="EMBL" id="MFB9051811.1"/>
    </source>
</evidence>
<dbReference type="RefSeq" id="WP_382380582.1">
    <property type="nucleotide sequence ID" value="NZ_JBHMEZ010000001.1"/>
</dbReference>
<proteinExistence type="predicted"/>
<keyword evidence="2" id="KW-1185">Reference proteome</keyword>
<comment type="caution">
    <text evidence="1">The sequence shown here is derived from an EMBL/GenBank/DDBJ whole genome shotgun (WGS) entry which is preliminary data.</text>
</comment>
<reference evidence="1 2" key="1">
    <citation type="submission" date="2024-09" db="EMBL/GenBank/DDBJ databases">
        <authorList>
            <person name="Sun Q."/>
            <person name="Mori K."/>
        </authorList>
    </citation>
    <scope>NUCLEOTIDE SEQUENCE [LARGE SCALE GENOMIC DNA]</scope>
    <source>
        <strain evidence="1 2">CECT 8286</strain>
    </source>
</reference>
<sequence>MKTKGILLVILSVTILSCGTSKSINEDELVRTVNDYTVKVDGNKSLKQTASDGVLTDLQGAEDIGTYKFYTDFDAETKDLVHVRNVEKTGNTRDENYYFKDNKLVAVTVKSSVAKEKRIYLHKGKIISSSNIDSKEEDLLLTKAIRFQNEYKSE</sequence>